<keyword evidence="1" id="KW-0596">Phosphopantetheine</keyword>
<keyword evidence="2" id="KW-0597">Phosphoprotein</keyword>
<dbReference type="InterPro" id="IPR010071">
    <property type="entry name" value="AA_adenyl_dom"/>
</dbReference>
<accession>Q32Z28</accession>
<reference evidence="4" key="1">
    <citation type="journal article" date="2005" name="Appl. Environ. Microbiol.">
        <title>Distribution and diversity of natural product genes in marine and freshwater cyanobacterial cultures and genomes.</title>
        <authorList>
            <person name="Ehrenreich I.M."/>
            <person name="Waterbury J.B."/>
            <person name="Webb E.A."/>
        </authorList>
    </citation>
    <scope>NUCLEOTIDE SEQUENCE</scope>
    <source>
        <strain evidence="4">II-3</strain>
    </source>
</reference>
<feature type="non-terminal residue" evidence="4">
    <location>
        <position position="334"/>
    </location>
</feature>
<dbReference type="InterPro" id="IPR020459">
    <property type="entry name" value="AMP-binding"/>
</dbReference>
<evidence type="ECO:0000256" key="1">
    <source>
        <dbReference type="ARBA" id="ARBA00022450"/>
    </source>
</evidence>
<dbReference type="SUPFAM" id="SSF56801">
    <property type="entry name" value="Acetyl-CoA synthetase-like"/>
    <property type="match status" value="1"/>
</dbReference>
<dbReference type="InterPro" id="IPR000873">
    <property type="entry name" value="AMP-dep_synth/lig_dom"/>
</dbReference>
<sequence length="334" mass="36544">AGGAYVPIDPTYPQERIDYMLADSGARWVLTQTAVLSQLPEGDYDALAIDTLDVSAYGVSNPGVLMGPDHLAYVIYTSGSTGQPKGVMIEHGSIAEHMLSINNAYDVCQGDCVLQFSSFNFDTSVEQIFTALLFGGKLILISTNQLSTASLVSLLDENHVKIADFPPGYWSQLLSDYSGISSSLTDLETIIIGGDKFPNDTLDRAWVRLPSLKQIFNAYGPTEATVTSILFKVEHQTERHGSIVPIGRPVSNTQVYILDSKNQLLPTGTPGELHIAGNRLARGYLNQPELTAEKFIDNPFNPGTRLYKTGDHVRYRPDGNIEYLGRIDDQVKIA</sequence>
<dbReference type="Pfam" id="PF00501">
    <property type="entry name" value="AMP-binding"/>
    <property type="match status" value="1"/>
</dbReference>
<dbReference type="GO" id="GO:0044550">
    <property type="term" value="P:secondary metabolite biosynthetic process"/>
    <property type="evidence" value="ECO:0007669"/>
    <property type="project" value="TreeGrafter"/>
</dbReference>
<proteinExistence type="predicted"/>
<dbReference type="GO" id="GO:0005737">
    <property type="term" value="C:cytoplasm"/>
    <property type="evidence" value="ECO:0007669"/>
    <property type="project" value="TreeGrafter"/>
</dbReference>
<protein>
    <submittedName>
        <fullName evidence="4">Nonribosomal peptide synthetase adenylation domain</fullName>
    </submittedName>
</protein>
<dbReference type="InterPro" id="IPR042099">
    <property type="entry name" value="ANL_N_sf"/>
</dbReference>
<dbReference type="PANTHER" id="PTHR45527">
    <property type="entry name" value="NONRIBOSOMAL PEPTIDE SYNTHETASE"/>
    <property type="match status" value="1"/>
</dbReference>
<dbReference type="PANTHER" id="PTHR45527:SF1">
    <property type="entry name" value="FATTY ACID SYNTHASE"/>
    <property type="match status" value="1"/>
</dbReference>
<dbReference type="PRINTS" id="PR00154">
    <property type="entry name" value="AMPBINDING"/>
</dbReference>
<dbReference type="AlphaFoldDB" id="Q32Z28"/>
<dbReference type="PROSITE" id="PS00455">
    <property type="entry name" value="AMP_BINDING"/>
    <property type="match status" value="1"/>
</dbReference>
<dbReference type="CDD" id="cd05930">
    <property type="entry name" value="A_NRPS"/>
    <property type="match status" value="1"/>
</dbReference>
<evidence type="ECO:0000259" key="3">
    <source>
        <dbReference type="Pfam" id="PF00501"/>
    </source>
</evidence>
<dbReference type="GO" id="GO:0043041">
    <property type="term" value="P:amino acid activation for nonribosomal peptide biosynthetic process"/>
    <property type="evidence" value="ECO:0007669"/>
    <property type="project" value="TreeGrafter"/>
</dbReference>
<dbReference type="EMBL" id="AY695297">
    <property type="protein sequence ID" value="AAW55341.1"/>
    <property type="molecule type" value="Genomic_DNA"/>
</dbReference>
<dbReference type="FunFam" id="2.30.38.10:FF:000001">
    <property type="entry name" value="Non-ribosomal peptide synthetase PvdI"/>
    <property type="match status" value="1"/>
</dbReference>
<feature type="domain" description="AMP-dependent synthetase/ligase" evidence="3">
    <location>
        <begin position="1"/>
        <end position="285"/>
    </location>
</feature>
<feature type="non-terminal residue" evidence="4">
    <location>
        <position position="1"/>
    </location>
</feature>
<dbReference type="NCBIfam" id="TIGR01733">
    <property type="entry name" value="AA-adenyl-dom"/>
    <property type="match status" value="1"/>
</dbReference>
<name>Q32Z28_TRITH</name>
<dbReference type="Gene3D" id="3.40.50.12780">
    <property type="entry name" value="N-terminal domain of ligase-like"/>
    <property type="match status" value="1"/>
</dbReference>
<dbReference type="InterPro" id="IPR020845">
    <property type="entry name" value="AMP-binding_CS"/>
</dbReference>
<evidence type="ECO:0000313" key="4">
    <source>
        <dbReference type="EMBL" id="AAW55341.1"/>
    </source>
</evidence>
<evidence type="ECO:0000256" key="2">
    <source>
        <dbReference type="ARBA" id="ARBA00022553"/>
    </source>
</evidence>
<organism evidence="4">
    <name type="scientific">Trichodesmium thiebautii II-3</name>
    <dbReference type="NCBI Taxonomy" id="306282"/>
    <lineage>
        <taxon>Bacteria</taxon>
        <taxon>Bacillati</taxon>
        <taxon>Cyanobacteriota</taxon>
        <taxon>Cyanophyceae</taxon>
        <taxon>Oscillatoriophycideae</taxon>
        <taxon>Oscillatoriales</taxon>
        <taxon>Microcoleaceae</taxon>
        <taxon>Trichodesmium</taxon>
    </lineage>
</organism>
<dbReference type="GO" id="GO:0031177">
    <property type="term" value="F:phosphopantetheine binding"/>
    <property type="evidence" value="ECO:0007669"/>
    <property type="project" value="TreeGrafter"/>
</dbReference>